<dbReference type="EMBL" id="JAGGJX010000007">
    <property type="protein sequence ID" value="MBP1856271.1"/>
    <property type="molecule type" value="Genomic_DNA"/>
</dbReference>
<dbReference type="PANTHER" id="PTHR21716">
    <property type="entry name" value="TRANSMEMBRANE PROTEIN"/>
    <property type="match status" value="1"/>
</dbReference>
<dbReference type="InterPro" id="IPR002549">
    <property type="entry name" value="AI-2E-like"/>
</dbReference>
<comment type="similarity">
    <text evidence="2">Belongs to the autoinducer-2 exporter (AI-2E) (TC 2.A.86) family.</text>
</comment>
<proteinExistence type="inferred from homology"/>
<evidence type="ECO:0000256" key="3">
    <source>
        <dbReference type="ARBA" id="ARBA00022692"/>
    </source>
</evidence>
<evidence type="ECO:0000256" key="5">
    <source>
        <dbReference type="ARBA" id="ARBA00023136"/>
    </source>
</evidence>
<keyword evidence="5 6" id="KW-0472">Membrane</keyword>
<comment type="subcellular location">
    <subcellularLocation>
        <location evidence="1">Membrane</location>
        <topology evidence="1">Multi-pass membrane protein</topology>
    </subcellularLocation>
</comment>
<organism evidence="7 8">
    <name type="scientific">Metaclostridioides mangenotii</name>
    <dbReference type="NCBI Taxonomy" id="1540"/>
    <lineage>
        <taxon>Bacteria</taxon>
        <taxon>Bacillati</taxon>
        <taxon>Bacillota</taxon>
        <taxon>Clostridia</taxon>
        <taxon>Peptostreptococcales</taxon>
        <taxon>Peptostreptococcaceae</taxon>
        <taxon>Metaclostridioides</taxon>
    </lineage>
</organism>
<dbReference type="InterPro" id="IPR014227">
    <property type="entry name" value="YtvI-like"/>
</dbReference>
<feature type="transmembrane region" description="Helical" evidence="6">
    <location>
        <begin position="318"/>
        <end position="343"/>
    </location>
</feature>
<feature type="transmembrane region" description="Helical" evidence="6">
    <location>
        <begin position="278"/>
        <end position="298"/>
    </location>
</feature>
<keyword evidence="4 6" id="KW-1133">Transmembrane helix</keyword>
<evidence type="ECO:0000256" key="1">
    <source>
        <dbReference type="ARBA" id="ARBA00004141"/>
    </source>
</evidence>
<evidence type="ECO:0000256" key="6">
    <source>
        <dbReference type="SAM" id="Phobius"/>
    </source>
</evidence>
<accession>A0ABS4EEA6</accession>
<dbReference type="NCBIfam" id="TIGR02872">
    <property type="entry name" value="spore_ytvI"/>
    <property type="match status" value="1"/>
</dbReference>
<keyword evidence="3 6" id="KW-0812">Transmembrane</keyword>
<protein>
    <submittedName>
        <fullName evidence="7">Sporulation integral membrane protein YtvI</fullName>
    </submittedName>
</protein>
<evidence type="ECO:0000313" key="8">
    <source>
        <dbReference type="Proteomes" id="UP000767291"/>
    </source>
</evidence>
<feature type="transmembrane region" description="Helical" evidence="6">
    <location>
        <begin position="162"/>
        <end position="180"/>
    </location>
</feature>
<dbReference type="RefSeq" id="WP_209457598.1">
    <property type="nucleotide sequence ID" value="NZ_BAAACS010000017.1"/>
</dbReference>
<evidence type="ECO:0000256" key="2">
    <source>
        <dbReference type="ARBA" id="ARBA00009773"/>
    </source>
</evidence>
<reference evidence="7 8" key="1">
    <citation type="submission" date="2021-03" db="EMBL/GenBank/DDBJ databases">
        <title>Genomic Encyclopedia of Type Strains, Phase IV (KMG-IV): sequencing the most valuable type-strain genomes for metagenomic binning, comparative biology and taxonomic classification.</title>
        <authorList>
            <person name="Goeker M."/>
        </authorList>
    </citation>
    <scope>NUCLEOTIDE SEQUENCE [LARGE SCALE GENOMIC DNA]</scope>
    <source>
        <strain evidence="7 8">DSM 1289</strain>
    </source>
</reference>
<feature type="transmembrane region" description="Helical" evidence="6">
    <location>
        <begin position="12"/>
        <end position="29"/>
    </location>
</feature>
<dbReference type="PANTHER" id="PTHR21716:SF68">
    <property type="entry name" value="TRANSPORT PROTEIN YTVI-RELATED"/>
    <property type="match status" value="1"/>
</dbReference>
<feature type="transmembrane region" description="Helical" evidence="6">
    <location>
        <begin position="244"/>
        <end position="266"/>
    </location>
</feature>
<comment type="caution">
    <text evidence="7">The sequence shown here is derived from an EMBL/GenBank/DDBJ whole genome shotgun (WGS) entry which is preliminary data.</text>
</comment>
<dbReference type="Pfam" id="PF01594">
    <property type="entry name" value="AI-2E_transport"/>
    <property type="match status" value="1"/>
</dbReference>
<evidence type="ECO:0000313" key="7">
    <source>
        <dbReference type="EMBL" id="MBP1856271.1"/>
    </source>
</evidence>
<feature type="transmembrane region" description="Helical" evidence="6">
    <location>
        <begin position="65"/>
        <end position="88"/>
    </location>
</feature>
<keyword evidence="8" id="KW-1185">Reference proteome</keyword>
<sequence>MPILEKDFIYKLKGNAIFIVVYSLIFLFIYKAFPFIAPFFLGTLIAFMIKPISQKMFNKFKINKGISTLLLSFIAVALVITLTSMGVVNLTKQLMIFINNASNGSYLTDLAADIVNKANILISQANSMANIDIQELTSKFSGNLMNISKSILASTINLATSIPYILMFTVTLFVSTYFIAKDLDKMEASFYNMFTMEVRKKVLNVRNEMGASILGYIKAYAILMSITAATIFLSFLIFGLPYGFVVGIVGALMDLIPFLGIISIYLPIIVYHIMINNYFVAIGMTVVFVLISVVRQILEPKLISANIGLSPLATIAAIFIGIQLKGLIGILFCFGFVCMHNILKKVGIL</sequence>
<evidence type="ECO:0000256" key="4">
    <source>
        <dbReference type="ARBA" id="ARBA00022989"/>
    </source>
</evidence>
<feature type="transmembrane region" description="Helical" evidence="6">
    <location>
        <begin position="219"/>
        <end position="238"/>
    </location>
</feature>
<gene>
    <name evidence="7" type="ORF">J2Z43_002719</name>
</gene>
<name>A0ABS4EEA6_9FIRM</name>
<dbReference type="Proteomes" id="UP000767291">
    <property type="component" value="Unassembled WGS sequence"/>
</dbReference>